<evidence type="ECO:0000256" key="1">
    <source>
        <dbReference type="SAM" id="MobiDB-lite"/>
    </source>
</evidence>
<dbReference type="Proteomes" id="UP001341840">
    <property type="component" value="Unassembled WGS sequence"/>
</dbReference>
<protein>
    <submittedName>
        <fullName evidence="2">Uncharacterized protein</fullName>
    </submittedName>
</protein>
<name>A0ABU6RT50_9FABA</name>
<organism evidence="2 3">
    <name type="scientific">Stylosanthes scabra</name>
    <dbReference type="NCBI Taxonomy" id="79078"/>
    <lineage>
        <taxon>Eukaryota</taxon>
        <taxon>Viridiplantae</taxon>
        <taxon>Streptophyta</taxon>
        <taxon>Embryophyta</taxon>
        <taxon>Tracheophyta</taxon>
        <taxon>Spermatophyta</taxon>
        <taxon>Magnoliopsida</taxon>
        <taxon>eudicotyledons</taxon>
        <taxon>Gunneridae</taxon>
        <taxon>Pentapetalae</taxon>
        <taxon>rosids</taxon>
        <taxon>fabids</taxon>
        <taxon>Fabales</taxon>
        <taxon>Fabaceae</taxon>
        <taxon>Papilionoideae</taxon>
        <taxon>50 kb inversion clade</taxon>
        <taxon>dalbergioids sensu lato</taxon>
        <taxon>Dalbergieae</taxon>
        <taxon>Pterocarpus clade</taxon>
        <taxon>Stylosanthes</taxon>
    </lineage>
</organism>
<keyword evidence="3" id="KW-1185">Reference proteome</keyword>
<accession>A0ABU6RT50</accession>
<sequence>MKECLQDERSDKLKTGPALLPGPDSEMSSSGDLLVDNRTGDKGVRRDNDDGSLRTVEKEGDGAGAGGEEGVLVGEEEVNGEQGVDIEVEKTESRNVQKGSGSVYSSEEDVSYEAEEIRGVLNLGGLFFESSDEDEALARAVERKIEGKRRSDLRPKK</sequence>
<evidence type="ECO:0000313" key="2">
    <source>
        <dbReference type="EMBL" id="MED6127094.1"/>
    </source>
</evidence>
<comment type="caution">
    <text evidence="2">The sequence shown here is derived from an EMBL/GenBank/DDBJ whole genome shotgun (WGS) entry which is preliminary data.</text>
</comment>
<reference evidence="2 3" key="1">
    <citation type="journal article" date="2023" name="Plants (Basel)">
        <title>Bridging the Gap: Combining Genomics and Transcriptomics Approaches to Understand Stylosanthes scabra, an Orphan Legume from the Brazilian Caatinga.</title>
        <authorList>
            <person name="Ferreira-Neto J.R.C."/>
            <person name="da Silva M.D."/>
            <person name="Binneck E."/>
            <person name="de Melo N.F."/>
            <person name="da Silva R.H."/>
            <person name="de Melo A.L.T.M."/>
            <person name="Pandolfi V."/>
            <person name="Bustamante F.O."/>
            <person name="Brasileiro-Vidal A.C."/>
            <person name="Benko-Iseppon A.M."/>
        </authorList>
    </citation>
    <scope>NUCLEOTIDE SEQUENCE [LARGE SCALE GENOMIC DNA]</scope>
    <source>
        <tissue evidence="2">Leaves</tissue>
    </source>
</reference>
<feature type="compositionally biased region" description="Basic and acidic residues" evidence="1">
    <location>
        <begin position="38"/>
        <end position="61"/>
    </location>
</feature>
<proteinExistence type="predicted"/>
<evidence type="ECO:0000313" key="3">
    <source>
        <dbReference type="Proteomes" id="UP001341840"/>
    </source>
</evidence>
<feature type="compositionally biased region" description="Basic and acidic residues" evidence="1">
    <location>
        <begin position="1"/>
        <end position="14"/>
    </location>
</feature>
<dbReference type="EMBL" id="JASCZI010031600">
    <property type="protein sequence ID" value="MED6127094.1"/>
    <property type="molecule type" value="Genomic_DNA"/>
</dbReference>
<feature type="region of interest" description="Disordered" evidence="1">
    <location>
        <begin position="1"/>
        <end position="70"/>
    </location>
</feature>
<gene>
    <name evidence="2" type="ORF">PIB30_084859</name>
</gene>